<dbReference type="InterPro" id="IPR013783">
    <property type="entry name" value="Ig-like_fold"/>
</dbReference>
<protein>
    <recommendedName>
        <fullName evidence="3">NPCBM-associated, NEW3 domain of alpha-galactosidase</fullName>
    </recommendedName>
</protein>
<sequence>MYNNERIRIYSLIASMLLIGMAFSPVASADIETYATSETILIEGSDEAILYSDITFAKLNINPTYSNIDLKPGDNNEISVTVTNKDNKTITLEPKMVPTAYQQNLIDENWVSITPSSKDLEPEEKVEFTIKVDIPEDADIGDYGASVAFTDDTMPQSYSVYPQYINAMYLYIEVWTPPNIQIQTSYIRDRVESGEEYDYEITLKNIADHDIEIDPEFDDDQWSFSSRYGTSGFAFESDAMEITAPSVVKAGETAVVNVHLEVPEDARGTYYGDIDLNIDDPSIDEWDDEVSLNFDVWTQPVEPYAKKFTTQTNDPITIKLSSSVYNYDKWMGTGSETETEDPSFDLELENGSGNVELKLIRTTYGGTVSLGASSYPPWEIDSAGIYQETLESYVETYETSGAVGEWTLNILPINIEEFDYLITIGDSE</sequence>
<organism evidence="1 2">
    <name type="scientific">Methanolobus vulcani</name>
    <dbReference type="NCBI Taxonomy" id="38026"/>
    <lineage>
        <taxon>Archaea</taxon>
        <taxon>Methanobacteriati</taxon>
        <taxon>Methanobacteriota</taxon>
        <taxon>Stenosarchaea group</taxon>
        <taxon>Methanomicrobia</taxon>
        <taxon>Methanosarcinales</taxon>
        <taxon>Methanosarcinaceae</taxon>
        <taxon>Methanolobus</taxon>
    </lineage>
</organism>
<dbReference type="RefSeq" id="WP_091710731.1">
    <property type="nucleotide sequence ID" value="NZ_FNCA01000009.1"/>
</dbReference>
<comment type="caution">
    <text evidence="1">The sequence shown here is derived from an EMBL/GenBank/DDBJ whole genome shotgun (WGS) entry which is preliminary data.</text>
</comment>
<proteinExistence type="predicted"/>
<keyword evidence="2" id="KW-1185">Reference proteome</keyword>
<accession>A0A7Z7FDC9</accession>
<dbReference type="AlphaFoldDB" id="A0A7Z7FDC9"/>
<dbReference type="EMBL" id="FNCA01000009">
    <property type="protein sequence ID" value="SDG21864.1"/>
    <property type="molecule type" value="Genomic_DNA"/>
</dbReference>
<evidence type="ECO:0000313" key="1">
    <source>
        <dbReference type="EMBL" id="SDG21864.1"/>
    </source>
</evidence>
<dbReference type="OrthoDB" id="147270at2157"/>
<gene>
    <name evidence="1" type="ORF">SAMN04488589_2449</name>
</gene>
<name>A0A7Z7FDC9_9EURY</name>
<evidence type="ECO:0008006" key="3">
    <source>
        <dbReference type="Google" id="ProtNLM"/>
    </source>
</evidence>
<reference evidence="1 2" key="1">
    <citation type="submission" date="2016-10" db="EMBL/GenBank/DDBJ databases">
        <authorList>
            <person name="Varghese N."/>
            <person name="Submissions S."/>
        </authorList>
    </citation>
    <scope>NUCLEOTIDE SEQUENCE [LARGE SCALE GENOMIC DNA]</scope>
    <source>
        <strain evidence="1 2">PL 12/M</strain>
    </source>
</reference>
<dbReference type="Gene3D" id="2.60.40.10">
    <property type="entry name" value="Immunoglobulins"/>
    <property type="match status" value="1"/>
</dbReference>
<dbReference type="Proteomes" id="UP000199259">
    <property type="component" value="Unassembled WGS sequence"/>
</dbReference>
<evidence type="ECO:0000313" key="2">
    <source>
        <dbReference type="Proteomes" id="UP000199259"/>
    </source>
</evidence>